<dbReference type="AlphaFoldDB" id="A0A6M6BAS9"/>
<sequence>MLSTFSLPLYLLSALGHWFQGSPAPAVATAAAPATIEWRADRRLTWEDFKARPNTDRLAALTSSTIDAKVGCIDYQFSAQVRAVFVPNESWVRNAASASPNLLRHEQLHFDITELHTRKLRQKLSLVKLDCLHLQPAFNNITKLAFLEWQREEAKYDVDTNHGLNEPRQKVWEEQIQQKLQQFEAFAVK</sequence>
<dbReference type="EMBL" id="CP053538">
    <property type="protein sequence ID" value="QJX45431.1"/>
    <property type="molecule type" value="Genomic_DNA"/>
</dbReference>
<name>A0A6M6BAS9_9BACT</name>
<dbReference type="Proteomes" id="UP000501623">
    <property type="component" value="Chromosome"/>
</dbReference>
<dbReference type="KEGG" id="hts:HMJ29_00160"/>
<accession>A0A6M6BAS9</accession>
<evidence type="ECO:0000313" key="2">
    <source>
        <dbReference type="Proteomes" id="UP000501623"/>
    </source>
</evidence>
<keyword evidence="2" id="KW-1185">Reference proteome</keyword>
<dbReference type="Pfam" id="PF06037">
    <property type="entry name" value="DUF922"/>
    <property type="match status" value="1"/>
</dbReference>
<evidence type="ECO:0000313" key="1">
    <source>
        <dbReference type="EMBL" id="QJX45431.1"/>
    </source>
</evidence>
<protein>
    <submittedName>
        <fullName evidence="1">DUF922 domain-containing protein</fullName>
    </submittedName>
</protein>
<dbReference type="RefSeq" id="WP_171589578.1">
    <property type="nucleotide sequence ID" value="NZ_CP053538.1"/>
</dbReference>
<proteinExistence type="predicted"/>
<dbReference type="InterPro" id="IPR010321">
    <property type="entry name" value="DUF922"/>
</dbReference>
<reference evidence="1 2" key="1">
    <citation type="submission" date="2020-05" db="EMBL/GenBank/DDBJ databases">
        <title>Complete genome sequence of Hymenobacter sp. TS19 in Coasted Sand Dune.</title>
        <authorList>
            <person name="Lee J.-H."/>
            <person name="Jung J.-H."/>
            <person name="Jeong S."/>
            <person name="Zhao L."/>
            <person name="Kim M.-K."/>
            <person name="Seo H.-S."/>
            <person name="Lim S."/>
        </authorList>
    </citation>
    <scope>NUCLEOTIDE SEQUENCE [LARGE SCALE GENOMIC DNA]</scope>
    <source>
        <strain evidence="1 2">TS19</strain>
    </source>
</reference>
<organism evidence="1 2">
    <name type="scientific">Hymenobacter taeanensis</name>
    <dbReference type="NCBI Taxonomy" id="2735321"/>
    <lineage>
        <taxon>Bacteria</taxon>
        <taxon>Pseudomonadati</taxon>
        <taxon>Bacteroidota</taxon>
        <taxon>Cytophagia</taxon>
        <taxon>Cytophagales</taxon>
        <taxon>Hymenobacteraceae</taxon>
        <taxon>Hymenobacter</taxon>
    </lineage>
</organism>
<gene>
    <name evidence="1" type="ORF">HMJ29_00160</name>
</gene>